<sequence length="74" mass="7809">MSRNEGKIVGEGIEPVDSADILSALAETNESDADLRKGAVSCYLSASEGWKQARNVLGGAFAAPALWLRSAKEE</sequence>
<comment type="caution">
    <text evidence="1">The sequence shown here is derived from an EMBL/GenBank/DDBJ whole genome shotgun (WGS) entry which is preliminary data.</text>
</comment>
<name>A0ABT0RG17_9SPHN</name>
<dbReference type="Proteomes" id="UP001165343">
    <property type="component" value="Unassembled WGS sequence"/>
</dbReference>
<evidence type="ECO:0000313" key="2">
    <source>
        <dbReference type="Proteomes" id="UP001165343"/>
    </source>
</evidence>
<dbReference type="EMBL" id="JAMGBC010000001">
    <property type="protein sequence ID" value="MCL6679225.1"/>
    <property type="molecule type" value="Genomic_DNA"/>
</dbReference>
<gene>
    <name evidence="1" type="ORF">LZ519_07870</name>
</gene>
<reference evidence="1" key="1">
    <citation type="submission" date="2022-05" db="EMBL/GenBank/DDBJ databases">
        <authorList>
            <person name="Jo J.-H."/>
            <person name="Im W.-T."/>
        </authorList>
    </citation>
    <scope>NUCLEOTIDE SEQUENCE</scope>
    <source>
        <strain evidence="1">RG327</strain>
    </source>
</reference>
<protein>
    <submittedName>
        <fullName evidence="1">Uncharacterized protein</fullName>
    </submittedName>
</protein>
<organism evidence="1 2">
    <name type="scientific">Sphingomonas anseongensis</name>
    <dbReference type="NCBI Taxonomy" id="2908207"/>
    <lineage>
        <taxon>Bacteria</taxon>
        <taxon>Pseudomonadati</taxon>
        <taxon>Pseudomonadota</taxon>
        <taxon>Alphaproteobacteria</taxon>
        <taxon>Sphingomonadales</taxon>
        <taxon>Sphingomonadaceae</taxon>
        <taxon>Sphingomonas</taxon>
    </lineage>
</organism>
<dbReference type="RefSeq" id="WP_249868138.1">
    <property type="nucleotide sequence ID" value="NZ_JAMGBC010000001.1"/>
</dbReference>
<accession>A0ABT0RG17</accession>
<proteinExistence type="predicted"/>
<keyword evidence="2" id="KW-1185">Reference proteome</keyword>
<evidence type="ECO:0000313" key="1">
    <source>
        <dbReference type="EMBL" id="MCL6679225.1"/>
    </source>
</evidence>